<sequence length="20" mass="2419">MDTFNSYVVFSREGRLLNNR</sequence>
<reference evidence="1" key="1">
    <citation type="journal article" date="2015" name="Nature">
        <title>Complex archaea that bridge the gap between prokaryotes and eukaryotes.</title>
        <authorList>
            <person name="Spang A."/>
            <person name="Saw J.H."/>
            <person name="Jorgensen S.L."/>
            <person name="Zaremba-Niedzwiedzka K."/>
            <person name="Martijn J."/>
            <person name="Lind A.E."/>
            <person name="van Eijk R."/>
            <person name="Schleper C."/>
            <person name="Guy L."/>
            <person name="Ettema T.J."/>
        </authorList>
    </citation>
    <scope>NUCLEOTIDE SEQUENCE</scope>
</reference>
<feature type="non-terminal residue" evidence="1">
    <location>
        <position position="20"/>
    </location>
</feature>
<gene>
    <name evidence="1" type="ORF">LCGC14_2863430</name>
</gene>
<dbReference type="EMBL" id="LAZR01055396">
    <property type="protein sequence ID" value="KKK76456.1"/>
    <property type="molecule type" value="Genomic_DNA"/>
</dbReference>
<protein>
    <submittedName>
        <fullName evidence="1">Uncharacterized protein</fullName>
    </submittedName>
</protein>
<evidence type="ECO:0000313" key="1">
    <source>
        <dbReference type="EMBL" id="KKK76456.1"/>
    </source>
</evidence>
<proteinExistence type="predicted"/>
<dbReference type="AlphaFoldDB" id="A0A0F9AW63"/>
<accession>A0A0F9AW63</accession>
<organism evidence="1">
    <name type="scientific">marine sediment metagenome</name>
    <dbReference type="NCBI Taxonomy" id="412755"/>
    <lineage>
        <taxon>unclassified sequences</taxon>
        <taxon>metagenomes</taxon>
        <taxon>ecological metagenomes</taxon>
    </lineage>
</organism>
<name>A0A0F9AW63_9ZZZZ</name>
<comment type="caution">
    <text evidence="1">The sequence shown here is derived from an EMBL/GenBank/DDBJ whole genome shotgun (WGS) entry which is preliminary data.</text>
</comment>